<dbReference type="AlphaFoldDB" id="A0A1B7JE36"/>
<feature type="DNA-binding region" description="H-T-H motif" evidence="4">
    <location>
        <begin position="31"/>
        <end position="50"/>
    </location>
</feature>
<gene>
    <name evidence="6" type="ORF">M989_04194</name>
</gene>
<feature type="domain" description="HTH tetR-type" evidence="5">
    <location>
        <begin position="8"/>
        <end position="68"/>
    </location>
</feature>
<keyword evidence="7" id="KW-1185">Reference proteome</keyword>
<keyword evidence="2 4" id="KW-0238">DNA-binding</keyword>
<sequence length="183" mass="20665">MARRPNDPLRRERIVDATLETIATHGINAVTHRKIATCADVPLGSMTYYFDGIEALLGEAFRTFTERMSEEYTAFFTHVTNTTEACDAVAGIIFSSQVTTPKNMTLMYQLYALASSTPSMKAIMQNWMTRSQQTLEQWFDPATARALDAFIEGMTLHFVTDRQPLAREDIRNMVGRIAGENLR</sequence>
<dbReference type="SUPFAM" id="SSF46689">
    <property type="entry name" value="Homeodomain-like"/>
    <property type="match status" value="1"/>
</dbReference>
<dbReference type="PATRIC" id="fig|1354264.4.peg.4341"/>
<reference evidence="6 7" key="1">
    <citation type="submission" date="2016-04" db="EMBL/GenBank/DDBJ databases">
        <title>ATOL: Assembling a taxonomically balanced genome-scale reconstruction of the evolutionary history of the Enterobacteriaceae.</title>
        <authorList>
            <person name="Plunkett G.III."/>
            <person name="Neeno-Eckwall E.C."/>
            <person name="Glasner J.D."/>
            <person name="Perna N.T."/>
        </authorList>
    </citation>
    <scope>NUCLEOTIDE SEQUENCE [LARGE SCALE GENOMIC DNA]</scope>
    <source>
        <strain evidence="6 7">ATCC 51603</strain>
    </source>
</reference>
<protein>
    <submittedName>
        <fullName evidence="6">TetR family transcriptional regulator</fullName>
    </submittedName>
</protein>
<keyword evidence="1" id="KW-0805">Transcription regulation</keyword>
<evidence type="ECO:0000256" key="3">
    <source>
        <dbReference type="ARBA" id="ARBA00023163"/>
    </source>
</evidence>
<evidence type="ECO:0000313" key="6">
    <source>
        <dbReference type="EMBL" id="OAT46222.1"/>
    </source>
</evidence>
<keyword evidence="3" id="KW-0804">Transcription</keyword>
<evidence type="ECO:0000313" key="7">
    <source>
        <dbReference type="Proteomes" id="UP000078386"/>
    </source>
</evidence>
<dbReference type="SUPFAM" id="SSF48498">
    <property type="entry name" value="Tetracyclin repressor-like, C-terminal domain"/>
    <property type="match status" value="1"/>
</dbReference>
<organism evidence="6 7">
    <name type="scientific">Kluyvera georgiana ATCC 51603</name>
    <dbReference type="NCBI Taxonomy" id="1354264"/>
    <lineage>
        <taxon>Bacteria</taxon>
        <taxon>Pseudomonadati</taxon>
        <taxon>Pseudomonadota</taxon>
        <taxon>Gammaproteobacteria</taxon>
        <taxon>Enterobacterales</taxon>
        <taxon>Enterobacteriaceae</taxon>
        <taxon>Kluyvera</taxon>
    </lineage>
</organism>
<accession>A0A1B7JE36</accession>
<evidence type="ECO:0000256" key="4">
    <source>
        <dbReference type="PROSITE-ProRule" id="PRU00335"/>
    </source>
</evidence>
<name>A0A1B7JE36_9ENTR</name>
<dbReference type="PROSITE" id="PS50977">
    <property type="entry name" value="HTH_TETR_2"/>
    <property type="match status" value="1"/>
</dbReference>
<evidence type="ECO:0000256" key="1">
    <source>
        <dbReference type="ARBA" id="ARBA00023015"/>
    </source>
</evidence>
<dbReference type="PANTHER" id="PTHR47506">
    <property type="entry name" value="TRANSCRIPTIONAL REGULATORY PROTEIN"/>
    <property type="match status" value="1"/>
</dbReference>
<dbReference type="GO" id="GO:0003677">
    <property type="term" value="F:DNA binding"/>
    <property type="evidence" value="ECO:0007669"/>
    <property type="project" value="UniProtKB-UniRule"/>
</dbReference>
<evidence type="ECO:0000259" key="5">
    <source>
        <dbReference type="PROSITE" id="PS50977"/>
    </source>
</evidence>
<comment type="caution">
    <text evidence="6">The sequence shown here is derived from an EMBL/GenBank/DDBJ whole genome shotgun (WGS) entry which is preliminary data.</text>
</comment>
<dbReference type="InterPro" id="IPR009057">
    <property type="entry name" value="Homeodomain-like_sf"/>
</dbReference>
<proteinExistence type="predicted"/>
<dbReference type="Gene3D" id="1.10.357.10">
    <property type="entry name" value="Tetracycline Repressor, domain 2"/>
    <property type="match status" value="1"/>
</dbReference>
<dbReference type="Pfam" id="PF17940">
    <property type="entry name" value="TetR_C_31"/>
    <property type="match status" value="1"/>
</dbReference>
<dbReference type="PANTHER" id="PTHR47506:SF6">
    <property type="entry name" value="HTH-TYPE TRANSCRIPTIONAL REPRESSOR NEMR"/>
    <property type="match status" value="1"/>
</dbReference>
<dbReference type="InterPro" id="IPR001647">
    <property type="entry name" value="HTH_TetR"/>
</dbReference>
<dbReference type="InterPro" id="IPR041583">
    <property type="entry name" value="TetR_C_31"/>
</dbReference>
<dbReference type="InterPro" id="IPR036271">
    <property type="entry name" value="Tet_transcr_reg_TetR-rel_C_sf"/>
</dbReference>
<dbReference type="RefSeq" id="WP_064548561.1">
    <property type="nucleotide sequence ID" value="NZ_LXEU01000085.1"/>
</dbReference>
<dbReference type="EMBL" id="LXEU01000085">
    <property type="protein sequence ID" value="OAT46222.1"/>
    <property type="molecule type" value="Genomic_DNA"/>
</dbReference>
<dbReference type="Pfam" id="PF00440">
    <property type="entry name" value="TetR_N"/>
    <property type="match status" value="1"/>
</dbReference>
<dbReference type="Proteomes" id="UP000078386">
    <property type="component" value="Unassembled WGS sequence"/>
</dbReference>
<evidence type="ECO:0000256" key="2">
    <source>
        <dbReference type="ARBA" id="ARBA00023125"/>
    </source>
</evidence>